<dbReference type="GO" id="GO:0016987">
    <property type="term" value="F:sigma factor activity"/>
    <property type="evidence" value="ECO:0007669"/>
    <property type="project" value="UniProtKB-KW"/>
</dbReference>
<keyword evidence="6" id="KW-0731">Sigma factor</keyword>
<dbReference type="PROSITE" id="PS00718">
    <property type="entry name" value="SIGMA54_2"/>
    <property type="match status" value="1"/>
</dbReference>
<sequence>MEPLSLSSKPALHLQVKLQPVLYPSLRQLVQLLPLDYRRVLHRLQSEALRNPFLIDAQLGGQPAETLLGDVSPDWYEPIAAPETLQDHLESQISVLSVSQQQKLRALLPWIAPSGYLEESPDVWARGTSWTPLELEAMVPVLQSLDPPGVGARSLRECLLLQSDPTDSLMTQIIRNYLDELAAGLATSAGLQPLLRTLRHNSPELASISMSELQAAVRRIQALEPRPGRNFSYAPIATVVPDLIVQPTSGAADGPWKVALVRPVESRFGLNAEAIALLNTPLPPAKRQQLEVLFQQAQSLLTALSQWQENLLKVGQFLCDRQQAFLRSRNPLDLLPTSQQIVAQAVSLSDATVSRIVRNRHLLLNISPQQILPLSSLCPAAAVGGRTPQQIQQVIQELIQAEPPHKPYSDAQIVHLLKLRFGLAIARRTVAKYRTQLRIANASQRRKLTTTP</sequence>
<reference evidence="11" key="1">
    <citation type="submission" date="2020-05" db="EMBL/GenBank/DDBJ databases">
        <authorList>
            <person name="Zhu T."/>
            <person name="Keshari N."/>
            <person name="Lu X."/>
        </authorList>
    </citation>
    <scope>NUCLEOTIDE SEQUENCE</scope>
    <source>
        <strain evidence="11">NK1-22</strain>
    </source>
</reference>
<evidence type="ECO:0000256" key="2">
    <source>
        <dbReference type="ARBA" id="ARBA00022478"/>
    </source>
</evidence>
<feature type="domain" description="RNA polymerase sigma factor 54 DNA-binding" evidence="9">
    <location>
        <begin position="292"/>
        <end position="447"/>
    </location>
</feature>
<dbReference type="InterPro" id="IPR038709">
    <property type="entry name" value="RpoN_core-bd_sf"/>
</dbReference>
<evidence type="ECO:0000256" key="4">
    <source>
        <dbReference type="ARBA" id="ARBA00022695"/>
    </source>
</evidence>
<dbReference type="GO" id="GO:0006352">
    <property type="term" value="P:DNA-templated transcription initiation"/>
    <property type="evidence" value="ECO:0007669"/>
    <property type="project" value="InterPro"/>
</dbReference>
<dbReference type="PANTHER" id="PTHR32248">
    <property type="entry name" value="RNA POLYMERASE SIGMA-54 FACTOR"/>
    <property type="match status" value="1"/>
</dbReference>
<evidence type="ECO:0000256" key="5">
    <source>
        <dbReference type="ARBA" id="ARBA00023015"/>
    </source>
</evidence>
<evidence type="ECO:0000256" key="3">
    <source>
        <dbReference type="ARBA" id="ARBA00022679"/>
    </source>
</evidence>
<feature type="domain" description="RNA polymerase sigma factor 54 core-binding" evidence="10">
    <location>
        <begin position="79"/>
        <end position="262"/>
    </location>
</feature>
<proteinExistence type="inferred from homology"/>
<evidence type="ECO:0000259" key="10">
    <source>
        <dbReference type="Pfam" id="PF04963"/>
    </source>
</evidence>
<keyword evidence="5" id="KW-0805">Transcription regulation</keyword>
<keyword evidence="4" id="KW-0548">Nucleotidyltransferase</keyword>
<keyword evidence="7" id="KW-0238">DNA-binding</keyword>
<dbReference type="PANTHER" id="PTHR32248:SF4">
    <property type="entry name" value="RNA POLYMERASE SIGMA-54 FACTOR"/>
    <property type="match status" value="1"/>
</dbReference>
<dbReference type="Pfam" id="PF04552">
    <property type="entry name" value="Sigma54_DBD"/>
    <property type="match status" value="1"/>
</dbReference>
<accession>A0AA96Y5N1</accession>
<evidence type="ECO:0000313" key="11">
    <source>
        <dbReference type="EMBL" id="WOB44535.1"/>
    </source>
</evidence>
<dbReference type="Gene3D" id="1.10.10.60">
    <property type="entry name" value="Homeodomain-like"/>
    <property type="match status" value="1"/>
</dbReference>
<evidence type="ECO:0000256" key="1">
    <source>
        <dbReference type="ARBA" id="ARBA00008798"/>
    </source>
</evidence>
<dbReference type="GO" id="GO:0000428">
    <property type="term" value="C:DNA-directed RNA polymerase complex"/>
    <property type="evidence" value="ECO:0007669"/>
    <property type="project" value="UniProtKB-KW"/>
</dbReference>
<dbReference type="InterPro" id="IPR007634">
    <property type="entry name" value="RNA_pol_sigma_54_DNA-bd"/>
</dbReference>
<dbReference type="GO" id="GO:0001216">
    <property type="term" value="F:DNA-binding transcription activator activity"/>
    <property type="evidence" value="ECO:0007669"/>
    <property type="project" value="InterPro"/>
</dbReference>
<dbReference type="GO" id="GO:0003677">
    <property type="term" value="F:DNA binding"/>
    <property type="evidence" value="ECO:0007669"/>
    <property type="project" value="UniProtKB-KW"/>
</dbReference>
<evidence type="ECO:0000256" key="8">
    <source>
        <dbReference type="ARBA" id="ARBA00023163"/>
    </source>
</evidence>
<dbReference type="EMBL" id="CP053540">
    <property type="protein sequence ID" value="WOB44535.1"/>
    <property type="molecule type" value="Genomic_DNA"/>
</dbReference>
<dbReference type="Gene3D" id="1.10.10.1330">
    <property type="entry name" value="RNA polymerase sigma-54 factor, core-binding domain"/>
    <property type="match status" value="1"/>
</dbReference>
<evidence type="ECO:0000256" key="7">
    <source>
        <dbReference type="ARBA" id="ARBA00023125"/>
    </source>
</evidence>
<evidence type="ECO:0000259" key="9">
    <source>
        <dbReference type="Pfam" id="PF04552"/>
    </source>
</evidence>
<evidence type="ECO:0000256" key="6">
    <source>
        <dbReference type="ARBA" id="ARBA00023082"/>
    </source>
</evidence>
<keyword evidence="3" id="KW-0808">Transferase</keyword>
<keyword evidence="8" id="KW-0804">Transcription</keyword>
<dbReference type="InterPro" id="IPR000394">
    <property type="entry name" value="RNA_pol_sigma_54"/>
</dbReference>
<name>A0AA96Y5N1_9CYAN</name>
<dbReference type="PIRSF" id="PIRSF000774">
    <property type="entry name" value="RpoN"/>
    <property type="match status" value="1"/>
</dbReference>
<dbReference type="Pfam" id="PF04963">
    <property type="entry name" value="Sigma54_CBD"/>
    <property type="match status" value="1"/>
</dbReference>
<organism evidence="11">
    <name type="scientific">Thermoleptolyngbya oregonensis NK1-22</name>
    <dbReference type="NCBI Taxonomy" id="2547457"/>
    <lineage>
        <taxon>Bacteria</taxon>
        <taxon>Bacillati</taxon>
        <taxon>Cyanobacteriota</taxon>
        <taxon>Cyanophyceae</taxon>
        <taxon>Oculatellales</taxon>
        <taxon>Oculatellaceae</taxon>
        <taxon>Thermoleptolyngbya</taxon>
    </lineage>
</organism>
<keyword evidence="2" id="KW-0240">DNA-directed RNA polymerase</keyword>
<dbReference type="PRINTS" id="PR00045">
    <property type="entry name" value="SIGMA54FCT"/>
</dbReference>
<protein>
    <submittedName>
        <fullName evidence="11">RNA polymerase subunit sigma-54</fullName>
    </submittedName>
</protein>
<dbReference type="AlphaFoldDB" id="A0AA96Y5N1"/>
<comment type="similarity">
    <text evidence="1">Belongs to the sigma-54 factor family.</text>
</comment>
<gene>
    <name evidence="11" type="ORF">HNI00_16300</name>
</gene>
<dbReference type="RefSeq" id="WP_316787607.1">
    <property type="nucleotide sequence ID" value="NZ_CP053540.1"/>
</dbReference>
<dbReference type="GO" id="GO:0016779">
    <property type="term" value="F:nucleotidyltransferase activity"/>
    <property type="evidence" value="ECO:0007669"/>
    <property type="project" value="UniProtKB-KW"/>
</dbReference>
<dbReference type="KEGG" id="tog:HNI00_16300"/>
<dbReference type="PROSITE" id="PS50044">
    <property type="entry name" value="SIGMA54_3"/>
    <property type="match status" value="1"/>
</dbReference>
<dbReference type="InterPro" id="IPR007046">
    <property type="entry name" value="RNA_pol_sigma_54_core-bd"/>
</dbReference>